<dbReference type="InterPro" id="IPR036388">
    <property type="entry name" value="WH-like_DNA-bd_sf"/>
</dbReference>
<dbReference type="Gene3D" id="1.20.120.530">
    <property type="entry name" value="GntR ligand-binding domain-like"/>
    <property type="match status" value="1"/>
</dbReference>
<keyword evidence="2" id="KW-0238">DNA-binding</keyword>
<dbReference type="EMBL" id="CP007501">
    <property type="protein sequence ID" value="AKD25348.1"/>
    <property type="molecule type" value="Genomic_DNA"/>
</dbReference>
<dbReference type="PANTHER" id="PTHR43537">
    <property type="entry name" value="TRANSCRIPTIONAL REGULATOR, GNTR FAMILY"/>
    <property type="match status" value="1"/>
</dbReference>
<evidence type="ECO:0000313" key="6">
    <source>
        <dbReference type="Proteomes" id="UP000061135"/>
    </source>
</evidence>
<name>A0A0E3V1B7_9BURK</name>
<dbReference type="Pfam" id="PF07729">
    <property type="entry name" value="FCD"/>
    <property type="match status" value="1"/>
</dbReference>
<dbReference type="SUPFAM" id="SSF48008">
    <property type="entry name" value="GntR ligand-binding domain-like"/>
    <property type="match status" value="1"/>
</dbReference>
<dbReference type="PRINTS" id="PR00035">
    <property type="entry name" value="HTHGNTR"/>
</dbReference>
<keyword evidence="1" id="KW-0805">Transcription regulation</keyword>
<dbReference type="CDD" id="cd07377">
    <property type="entry name" value="WHTH_GntR"/>
    <property type="match status" value="1"/>
</dbReference>
<dbReference type="STRING" id="1835254.CL55_00010150"/>
<dbReference type="Gene3D" id="1.10.10.10">
    <property type="entry name" value="Winged helix-like DNA-binding domain superfamily/Winged helix DNA-binding domain"/>
    <property type="match status" value="1"/>
</dbReference>
<dbReference type="SMART" id="SM00895">
    <property type="entry name" value="FCD"/>
    <property type="match status" value="1"/>
</dbReference>
<dbReference type="Proteomes" id="UP000061135">
    <property type="component" value="Chromosome"/>
</dbReference>
<organism evidence="5 6">
    <name type="scientific">Polynucleobacter duraquae</name>
    <dbReference type="NCBI Taxonomy" id="1835254"/>
    <lineage>
        <taxon>Bacteria</taxon>
        <taxon>Pseudomonadati</taxon>
        <taxon>Pseudomonadota</taxon>
        <taxon>Betaproteobacteria</taxon>
        <taxon>Burkholderiales</taxon>
        <taxon>Burkholderiaceae</taxon>
        <taxon>Polynucleobacter</taxon>
    </lineage>
</organism>
<dbReference type="InterPro" id="IPR008920">
    <property type="entry name" value="TF_FadR/GntR_C"/>
</dbReference>
<evidence type="ECO:0000259" key="4">
    <source>
        <dbReference type="PROSITE" id="PS50949"/>
    </source>
</evidence>
<dbReference type="AlphaFoldDB" id="A0A0E3V1B7"/>
<feature type="domain" description="HTH gntR-type" evidence="4">
    <location>
        <begin position="8"/>
        <end position="75"/>
    </location>
</feature>
<dbReference type="KEGG" id="pdq:CL55_00010150"/>
<gene>
    <name evidence="5" type="ORF">CL55_00010150</name>
</gene>
<dbReference type="RefSeq" id="WP_046330146.1">
    <property type="nucleotide sequence ID" value="NZ_CP007501.1"/>
</dbReference>
<sequence>MNTKLINRPLYEDVAEKLREQIFSHELAPGSWLDEQSLALAFGISRTPMREAIKVLATEGLVTSKMNKGSYVTEVDRGDLEQIFTVLSLLEGQAAKETAIKATEAQLTQLDDLHHRLEKAAADRDIGQFFEFNVKFHELIQEIAGNKWMNGVIDDLRKVLKLQRRDSLSRGDRLLSSLLEHREILQAILKRDPIAAELAMRNHLARGLEATK</sequence>
<dbReference type="PROSITE" id="PS50949">
    <property type="entry name" value="HTH_GNTR"/>
    <property type="match status" value="1"/>
</dbReference>
<keyword evidence="3" id="KW-0804">Transcription</keyword>
<reference evidence="5 6" key="1">
    <citation type="submission" date="2014-03" db="EMBL/GenBank/DDBJ databases">
        <title>Genome of Polynucleobacter strain MWH-MoK4.</title>
        <authorList>
            <person name="Hahn M.W."/>
        </authorList>
    </citation>
    <scope>NUCLEOTIDE SEQUENCE [LARGE SCALE GENOMIC DNA]</scope>
    <source>
        <strain evidence="5 6">MWH-MoK4</strain>
    </source>
</reference>
<dbReference type="PANTHER" id="PTHR43537:SF50">
    <property type="entry name" value="TRANSCRIPTIONAL REGULATORY PROTEIN"/>
    <property type="match status" value="1"/>
</dbReference>
<accession>A0A0E3V1B7</accession>
<protein>
    <submittedName>
        <fullName evidence="5">Transcriptional regulator</fullName>
    </submittedName>
</protein>
<evidence type="ECO:0000256" key="2">
    <source>
        <dbReference type="ARBA" id="ARBA00023125"/>
    </source>
</evidence>
<dbReference type="PATRIC" id="fig|576611.7.peg.1031"/>
<proteinExistence type="predicted"/>
<dbReference type="Pfam" id="PF00392">
    <property type="entry name" value="GntR"/>
    <property type="match status" value="1"/>
</dbReference>
<dbReference type="GO" id="GO:0003700">
    <property type="term" value="F:DNA-binding transcription factor activity"/>
    <property type="evidence" value="ECO:0007669"/>
    <property type="project" value="InterPro"/>
</dbReference>
<dbReference type="SMART" id="SM00345">
    <property type="entry name" value="HTH_GNTR"/>
    <property type="match status" value="1"/>
</dbReference>
<evidence type="ECO:0000256" key="3">
    <source>
        <dbReference type="ARBA" id="ARBA00023163"/>
    </source>
</evidence>
<dbReference type="InterPro" id="IPR011711">
    <property type="entry name" value="GntR_C"/>
</dbReference>
<evidence type="ECO:0000313" key="5">
    <source>
        <dbReference type="EMBL" id="AKD25348.1"/>
    </source>
</evidence>
<dbReference type="HOGENOM" id="CLU_017584_5_1_4"/>
<dbReference type="InterPro" id="IPR000524">
    <property type="entry name" value="Tscrpt_reg_HTH_GntR"/>
</dbReference>
<dbReference type="GO" id="GO:0003677">
    <property type="term" value="F:DNA binding"/>
    <property type="evidence" value="ECO:0007669"/>
    <property type="project" value="UniProtKB-KW"/>
</dbReference>
<keyword evidence="6" id="KW-1185">Reference proteome</keyword>
<dbReference type="InterPro" id="IPR036390">
    <property type="entry name" value="WH_DNA-bd_sf"/>
</dbReference>
<dbReference type="SUPFAM" id="SSF46785">
    <property type="entry name" value="Winged helix' DNA-binding domain"/>
    <property type="match status" value="1"/>
</dbReference>
<evidence type="ECO:0000256" key="1">
    <source>
        <dbReference type="ARBA" id="ARBA00023015"/>
    </source>
</evidence>
<dbReference type="OrthoDB" id="8680857at2"/>